<reference evidence="3 4" key="1">
    <citation type="submission" date="2023-07" db="EMBL/GenBank/DDBJ databases">
        <title>Genomic Encyclopedia of Type Strains, Phase IV (KMG-IV): sequencing the most valuable type-strain genomes for metagenomic binning, comparative biology and taxonomic classification.</title>
        <authorList>
            <person name="Goeker M."/>
        </authorList>
    </citation>
    <scope>NUCLEOTIDE SEQUENCE [LARGE SCALE GENOMIC DNA]</scope>
    <source>
        <strain evidence="3 4">DSM 19619</strain>
    </source>
</reference>
<dbReference type="Pfam" id="PF01661">
    <property type="entry name" value="Macro"/>
    <property type="match status" value="1"/>
</dbReference>
<comment type="caution">
    <text evidence="3">The sequence shown here is derived from an EMBL/GenBank/DDBJ whole genome shotgun (WGS) entry which is preliminary data.</text>
</comment>
<evidence type="ECO:0000256" key="1">
    <source>
        <dbReference type="ARBA" id="ARBA00035885"/>
    </source>
</evidence>
<keyword evidence="4" id="KW-1185">Reference proteome</keyword>
<evidence type="ECO:0000313" key="3">
    <source>
        <dbReference type="EMBL" id="MDQ0474461.1"/>
    </source>
</evidence>
<dbReference type="PANTHER" id="PTHR12521:SF0">
    <property type="entry name" value="ADP-RIBOSE GLYCOHYDROLASE OARD1"/>
    <property type="match status" value="1"/>
</dbReference>
<protein>
    <submittedName>
        <fullName evidence="3">O-acetyl-ADP-ribose deacetylase (Regulator of RNase III)</fullName>
    </submittedName>
</protein>
<dbReference type="Gene3D" id="3.40.220.10">
    <property type="entry name" value="Leucine Aminopeptidase, subunit E, domain 1"/>
    <property type="match status" value="1"/>
</dbReference>
<dbReference type="EMBL" id="JAUSVX010000023">
    <property type="protein sequence ID" value="MDQ0474461.1"/>
    <property type="molecule type" value="Genomic_DNA"/>
</dbReference>
<dbReference type="PROSITE" id="PS51154">
    <property type="entry name" value="MACRO"/>
    <property type="match status" value="1"/>
</dbReference>
<dbReference type="Proteomes" id="UP001242480">
    <property type="component" value="Unassembled WGS sequence"/>
</dbReference>
<dbReference type="InterPro" id="IPR002589">
    <property type="entry name" value="Macro_dom"/>
</dbReference>
<accession>A0ABU0JJI4</accession>
<evidence type="ECO:0000259" key="2">
    <source>
        <dbReference type="PROSITE" id="PS51154"/>
    </source>
</evidence>
<feature type="domain" description="Macro" evidence="2">
    <location>
        <begin position="1"/>
        <end position="160"/>
    </location>
</feature>
<dbReference type="InterPro" id="IPR050892">
    <property type="entry name" value="ADP-ribose_metab_enzymes"/>
</dbReference>
<dbReference type="RefSeq" id="WP_307284122.1">
    <property type="nucleotide sequence ID" value="NZ_JAUSVX010000023.1"/>
</dbReference>
<dbReference type="InterPro" id="IPR043472">
    <property type="entry name" value="Macro_dom-like"/>
</dbReference>
<sequence length="160" mass="17655">MRIIRGDLLQLACDGAFDVIIHGCNCQCQMGRGIALSIKQQFPEAYAADCRTPKGSREKLGSFSMAEVERNGRSFIVVNAYTQFHWRGNGVKADYDAIRKVMRTIAARFADGRIGYPRIGAGLAGGDWSIISSIIDEELAQLDHACVEFAPREEDRQAQG</sequence>
<dbReference type="PANTHER" id="PTHR12521">
    <property type="entry name" value="PROTEIN C6ORF130"/>
    <property type="match status" value="1"/>
</dbReference>
<organism evidence="3 4">
    <name type="scientific">Labrys wisconsinensis</name>
    <dbReference type="NCBI Taxonomy" id="425677"/>
    <lineage>
        <taxon>Bacteria</taxon>
        <taxon>Pseudomonadati</taxon>
        <taxon>Pseudomonadota</taxon>
        <taxon>Alphaproteobacteria</taxon>
        <taxon>Hyphomicrobiales</taxon>
        <taxon>Xanthobacteraceae</taxon>
        <taxon>Labrys</taxon>
    </lineage>
</organism>
<proteinExistence type="predicted"/>
<name>A0ABU0JJI4_9HYPH</name>
<gene>
    <name evidence="3" type="ORF">QO011_007502</name>
</gene>
<comment type="catalytic activity">
    <reaction evidence="1">
        <text>an N-(ADP-alpha-D-ribosyl)-thymidine in DNA + H2O = a thymidine in DNA + ADP-D-ribose</text>
        <dbReference type="Rhea" id="RHEA:71655"/>
        <dbReference type="Rhea" id="RHEA-COMP:13556"/>
        <dbReference type="Rhea" id="RHEA-COMP:18051"/>
        <dbReference type="ChEBI" id="CHEBI:15377"/>
        <dbReference type="ChEBI" id="CHEBI:57967"/>
        <dbReference type="ChEBI" id="CHEBI:137386"/>
        <dbReference type="ChEBI" id="CHEBI:191199"/>
    </reaction>
    <physiologicalReaction direction="left-to-right" evidence="1">
        <dbReference type="Rhea" id="RHEA:71656"/>
    </physiologicalReaction>
</comment>
<evidence type="ECO:0000313" key="4">
    <source>
        <dbReference type="Proteomes" id="UP001242480"/>
    </source>
</evidence>
<dbReference type="SMART" id="SM00506">
    <property type="entry name" value="A1pp"/>
    <property type="match status" value="1"/>
</dbReference>
<dbReference type="SUPFAM" id="SSF52949">
    <property type="entry name" value="Macro domain-like"/>
    <property type="match status" value="1"/>
</dbReference>